<dbReference type="AlphaFoldDB" id="A0A1R4H7B3"/>
<sequence length="98" mass="11022">MSNNSDPLFDKYAEMDFTDAKPVFQIPALAQLQAEQGSKSRITMRVDNDTLSIFKARAAMSGGNYQTLMNEALREFAQGITLADIVRETIQKELRLHP</sequence>
<dbReference type="EMBL" id="FUKJ01000154">
    <property type="protein sequence ID" value="SJM91730.1"/>
    <property type="molecule type" value="Genomic_DNA"/>
</dbReference>
<dbReference type="Proteomes" id="UP000195442">
    <property type="component" value="Unassembled WGS sequence"/>
</dbReference>
<proteinExistence type="predicted"/>
<gene>
    <name evidence="1" type="ORF">CRENPOLYSF2_2370008</name>
</gene>
<evidence type="ECO:0000313" key="1">
    <source>
        <dbReference type="EMBL" id="SJM91730.1"/>
    </source>
</evidence>
<dbReference type="RefSeq" id="WP_087146656.1">
    <property type="nucleotide sequence ID" value="NZ_FUKJ01000154.1"/>
</dbReference>
<name>A0A1R4H7B3_9GAMM</name>
<keyword evidence="2" id="KW-1185">Reference proteome</keyword>
<reference evidence="2" key="1">
    <citation type="submission" date="2017-02" db="EMBL/GenBank/DDBJ databases">
        <authorList>
            <person name="Daims H."/>
        </authorList>
    </citation>
    <scope>NUCLEOTIDE SEQUENCE [LARGE SCALE GENOMIC DNA]</scope>
</reference>
<accession>A0A1R4H7B3</accession>
<evidence type="ECO:0000313" key="2">
    <source>
        <dbReference type="Proteomes" id="UP000195442"/>
    </source>
</evidence>
<dbReference type="InterPro" id="IPR025528">
    <property type="entry name" value="BrnA_antitoxin"/>
</dbReference>
<protein>
    <submittedName>
        <fullName evidence="1">Uncharacterized protein</fullName>
    </submittedName>
</protein>
<dbReference type="Pfam" id="PF14384">
    <property type="entry name" value="BrnA_antitoxin"/>
    <property type="match status" value="1"/>
</dbReference>
<dbReference type="OrthoDB" id="5297245at2"/>
<organism evidence="1 2">
    <name type="scientific">Crenothrix polyspora</name>
    <dbReference type="NCBI Taxonomy" id="360316"/>
    <lineage>
        <taxon>Bacteria</taxon>
        <taxon>Pseudomonadati</taxon>
        <taxon>Pseudomonadota</taxon>
        <taxon>Gammaproteobacteria</taxon>
        <taxon>Methylococcales</taxon>
        <taxon>Crenotrichaceae</taxon>
        <taxon>Crenothrix</taxon>
    </lineage>
</organism>